<sequence>MTGPNSRTVEPGSVDVLAAGAVLYRRRNDGVELALVHRPRYDDWSFPKGKLDSGETMPFAAVREVKEETGHDCRLAAILGDVRYAVADGGKLVRYWEAESRGGEFTPGDETDELRWLDPGAAAELLSYQHDVAVLDRFTELGPLVSVVALVRHAKAGSRSQWEGDDDLRPLSGSGREQAQQLARLLPLFGPERIGTAPPLRCRQTIEPLAEALGLPIAEEPRFSEKNYWNEPAEALARLRQIAAEPRVTVLSSQGGVIPDLVATLVGAADLPGIDLSDIHARKGSTWLLTFGPEARLRSADYYERPTG</sequence>
<dbReference type="InterPro" id="IPR051325">
    <property type="entry name" value="Nudix_hydrolase_domain"/>
</dbReference>
<evidence type="ECO:0000313" key="6">
    <source>
        <dbReference type="Proteomes" id="UP001597145"/>
    </source>
</evidence>
<evidence type="ECO:0000256" key="2">
    <source>
        <dbReference type="ARBA" id="ARBA00022801"/>
    </source>
</evidence>
<dbReference type="PANTHER" id="PTHR21340:SF0">
    <property type="entry name" value="BIS(5'-NUCLEOSYL)-TETRAPHOSPHATASE [ASYMMETRICAL]"/>
    <property type="match status" value="1"/>
</dbReference>
<evidence type="ECO:0000256" key="1">
    <source>
        <dbReference type="ARBA" id="ARBA00005582"/>
    </source>
</evidence>
<dbReference type="SUPFAM" id="SSF55811">
    <property type="entry name" value="Nudix"/>
    <property type="match status" value="1"/>
</dbReference>
<dbReference type="Pfam" id="PF00293">
    <property type="entry name" value="NUDIX"/>
    <property type="match status" value="1"/>
</dbReference>
<dbReference type="Pfam" id="PF00300">
    <property type="entry name" value="His_Phos_1"/>
    <property type="match status" value="1"/>
</dbReference>
<dbReference type="PRINTS" id="PR00502">
    <property type="entry name" value="NUDIXFAMILY"/>
</dbReference>
<evidence type="ECO:0000259" key="4">
    <source>
        <dbReference type="PROSITE" id="PS51462"/>
    </source>
</evidence>
<dbReference type="PANTHER" id="PTHR21340">
    <property type="entry name" value="DIADENOSINE 5,5-P1,P4-TETRAPHOSPHATE PYROPHOSPHOHYDROLASE MUTT"/>
    <property type="match status" value="1"/>
</dbReference>
<organism evidence="5 6">
    <name type="scientific">Pseudonocardia aurantiaca</name>
    <dbReference type="NCBI Taxonomy" id="75290"/>
    <lineage>
        <taxon>Bacteria</taxon>
        <taxon>Bacillati</taxon>
        <taxon>Actinomycetota</taxon>
        <taxon>Actinomycetes</taxon>
        <taxon>Pseudonocardiales</taxon>
        <taxon>Pseudonocardiaceae</taxon>
        <taxon>Pseudonocardia</taxon>
    </lineage>
</organism>
<dbReference type="PROSITE" id="PS00893">
    <property type="entry name" value="NUDIX_BOX"/>
    <property type="match status" value="1"/>
</dbReference>
<dbReference type="InterPro" id="IPR000086">
    <property type="entry name" value="NUDIX_hydrolase_dom"/>
</dbReference>
<dbReference type="CDD" id="cd07067">
    <property type="entry name" value="HP_PGM_like"/>
    <property type="match status" value="1"/>
</dbReference>
<reference evidence="6" key="1">
    <citation type="journal article" date="2019" name="Int. J. Syst. Evol. Microbiol.">
        <title>The Global Catalogue of Microorganisms (GCM) 10K type strain sequencing project: providing services to taxonomists for standard genome sequencing and annotation.</title>
        <authorList>
            <consortium name="The Broad Institute Genomics Platform"/>
            <consortium name="The Broad Institute Genome Sequencing Center for Infectious Disease"/>
            <person name="Wu L."/>
            <person name="Ma J."/>
        </authorList>
    </citation>
    <scope>NUCLEOTIDE SEQUENCE [LARGE SCALE GENOMIC DNA]</scope>
    <source>
        <strain evidence="6">JCM 12165</strain>
    </source>
</reference>
<dbReference type="SUPFAM" id="SSF53254">
    <property type="entry name" value="Phosphoglycerate mutase-like"/>
    <property type="match status" value="1"/>
</dbReference>
<dbReference type="CDD" id="cd03673">
    <property type="entry name" value="NUDIX_Ap6A_hydrolase"/>
    <property type="match status" value="1"/>
</dbReference>
<dbReference type="Proteomes" id="UP001597145">
    <property type="component" value="Unassembled WGS sequence"/>
</dbReference>
<keyword evidence="2 3" id="KW-0378">Hydrolase</keyword>
<proteinExistence type="inferred from homology"/>
<dbReference type="Gene3D" id="3.90.79.10">
    <property type="entry name" value="Nucleoside Triphosphate Pyrophosphohydrolase"/>
    <property type="match status" value="1"/>
</dbReference>
<name>A0ABW4FNT8_9PSEU</name>
<dbReference type="InterPro" id="IPR013078">
    <property type="entry name" value="His_Pase_superF_clade-1"/>
</dbReference>
<accession>A0ABW4FNT8</accession>
<dbReference type="InterPro" id="IPR015797">
    <property type="entry name" value="NUDIX_hydrolase-like_dom_sf"/>
</dbReference>
<comment type="similarity">
    <text evidence="1 3">Belongs to the Nudix hydrolase family.</text>
</comment>
<dbReference type="SMART" id="SM00855">
    <property type="entry name" value="PGAM"/>
    <property type="match status" value="1"/>
</dbReference>
<dbReference type="InterPro" id="IPR020476">
    <property type="entry name" value="Nudix_hydrolase"/>
</dbReference>
<dbReference type="EMBL" id="JBHUCP010000017">
    <property type="protein sequence ID" value="MFD1532043.1"/>
    <property type="molecule type" value="Genomic_DNA"/>
</dbReference>
<evidence type="ECO:0000256" key="3">
    <source>
        <dbReference type="RuleBase" id="RU003476"/>
    </source>
</evidence>
<evidence type="ECO:0000313" key="5">
    <source>
        <dbReference type="EMBL" id="MFD1532043.1"/>
    </source>
</evidence>
<protein>
    <submittedName>
        <fullName evidence="5">NUDIX domain-containing protein</fullName>
    </submittedName>
</protein>
<dbReference type="InterPro" id="IPR029033">
    <property type="entry name" value="His_PPase_superfam"/>
</dbReference>
<dbReference type="InterPro" id="IPR020084">
    <property type="entry name" value="NUDIX_hydrolase_CS"/>
</dbReference>
<gene>
    <name evidence="5" type="ORF">ACFSCY_21660</name>
</gene>
<dbReference type="RefSeq" id="WP_343980478.1">
    <property type="nucleotide sequence ID" value="NZ_BAAAJG010000012.1"/>
</dbReference>
<comment type="caution">
    <text evidence="5">The sequence shown here is derived from an EMBL/GenBank/DDBJ whole genome shotgun (WGS) entry which is preliminary data.</text>
</comment>
<dbReference type="Gene3D" id="3.40.50.1240">
    <property type="entry name" value="Phosphoglycerate mutase-like"/>
    <property type="match status" value="1"/>
</dbReference>
<keyword evidence="6" id="KW-1185">Reference proteome</keyword>
<feature type="domain" description="Nudix hydrolase" evidence="4">
    <location>
        <begin position="14"/>
        <end position="140"/>
    </location>
</feature>
<dbReference type="PROSITE" id="PS51462">
    <property type="entry name" value="NUDIX"/>
    <property type="match status" value="1"/>
</dbReference>